<evidence type="ECO:0000256" key="4">
    <source>
        <dbReference type="ARBA" id="ARBA00022771"/>
    </source>
</evidence>
<reference evidence="11" key="2">
    <citation type="submission" date="2020-05" db="UniProtKB">
        <authorList>
            <consortium name="EnsemblMetazoa"/>
        </authorList>
    </citation>
    <scope>IDENTIFICATION</scope>
    <source>
        <strain evidence="11">Epiroticus2</strain>
    </source>
</reference>
<accession>A0A182P734</accession>
<sequence length="551" mass="64560">MSPEVGPTYQLSDGTCRLCLEHQDELMPLDCSLSDQELSNVIDGFLKIDNACRQCVMQIRLIEKFRAEFEEKNRIFDVLWTQYKRIHMQADGTGISKLKQAQVEEHNVASGYMTHEMVVEKTEVEIMPPDMLLKVDGDSEQCDIVIKQEHQGEEDHVVEELVYEEFTLGETDLEESEIIVEEKESIDGTNENEMVEEHIEEQEDPENATEAETDDQIEQQLYEITCIEDGEQQHDDGCYDETLHRCYICMETLESDGMLHEHLTTVHYKLLPFHCDKCLRYFRTIHEVNEHLISHEYPFVCLYCPRKYNCEPLLMEHNKECNSYRCPYCPAEFEVSSHLKAHKRQHTAQLRLKNKCKSCGRTFTQACNLQRHLRSGNCNGAKERGPKRKYNRRETQAPESVPPAPNQGHRNTKNMWKYLLYCQVCDRKFLTNSHLARHFERDHSELHFPLFPCDVCTKKFTSFEKSVMHRANHRRSKTKPKEEKKEKETVCKICGKEFRVDHQLLRHLTEEHSLSLELFECDQCPRKFSTDICFIQLVAMTIVDHGESLPA</sequence>
<dbReference type="GO" id="GO:0003700">
    <property type="term" value="F:DNA-binding transcription factor activity"/>
    <property type="evidence" value="ECO:0007669"/>
    <property type="project" value="TreeGrafter"/>
</dbReference>
<evidence type="ECO:0000256" key="8">
    <source>
        <dbReference type="PROSITE-ProRule" id="PRU00042"/>
    </source>
</evidence>
<keyword evidence="3" id="KW-0677">Repeat</keyword>
<protein>
    <recommendedName>
        <fullName evidence="10">C2H2-type domain-containing protein</fullName>
    </recommendedName>
</protein>
<organism evidence="11 12">
    <name type="scientific">Anopheles epiroticus</name>
    <dbReference type="NCBI Taxonomy" id="199890"/>
    <lineage>
        <taxon>Eukaryota</taxon>
        <taxon>Metazoa</taxon>
        <taxon>Ecdysozoa</taxon>
        <taxon>Arthropoda</taxon>
        <taxon>Hexapoda</taxon>
        <taxon>Insecta</taxon>
        <taxon>Pterygota</taxon>
        <taxon>Neoptera</taxon>
        <taxon>Endopterygota</taxon>
        <taxon>Diptera</taxon>
        <taxon>Nematocera</taxon>
        <taxon>Culicoidea</taxon>
        <taxon>Culicidae</taxon>
        <taxon>Anophelinae</taxon>
        <taxon>Anopheles</taxon>
    </lineage>
</organism>
<reference evidence="12" key="1">
    <citation type="submission" date="2013-03" db="EMBL/GenBank/DDBJ databases">
        <title>The Genome Sequence of Anopheles epiroticus epiroticus2.</title>
        <authorList>
            <consortium name="The Broad Institute Genomics Platform"/>
            <person name="Neafsey D.E."/>
            <person name="Howell P."/>
            <person name="Walker B."/>
            <person name="Young S.K."/>
            <person name="Zeng Q."/>
            <person name="Gargeya S."/>
            <person name="Fitzgerald M."/>
            <person name="Haas B."/>
            <person name="Abouelleil A."/>
            <person name="Allen A.W."/>
            <person name="Alvarado L."/>
            <person name="Arachchi H.M."/>
            <person name="Berlin A.M."/>
            <person name="Chapman S.B."/>
            <person name="Gainer-Dewar J."/>
            <person name="Goldberg J."/>
            <person name="Griggs A."/>
            <person name="Gujja S."/>
            <person name="Hansen M."/>
            <person name="Howarth C."/>
            <person name="Imamovic A."/>
            <person name="Ireland A."/>
            <person name="Larimer J."/>
            <person name="McCowan C."/>
            <person name="Murphy C."/>
            <person name="Pearson M."/>
            <person name="Poon T.W."/>
            <person name="Priest M."/>
            <person name="Roberts A."/>
            <person name="Saif S."/>
            <person name="Shea T."/>
            <person name="Sisk P."/>
            <person name="Sykes S."/>
            <person name="Wortman J."/>
            <person name="Nusbaum C."/>
            <person name="Birren B."/>
        </authorList>
    </citation>
    <scope>NUCLEOTIDE SEQUENCE [LARGE SCALE GENOMIC DNA]</scope>
    <source>
        <strain evidence="12">Epiroticus2</strain>
    </source>
</reference>
<dbReference type="Pfam" id="PF00096">
    <property type="entry name" value="zf-C2H2"/>
    <property type="match status" value="3"/>
</dbReference>
<feature type="region of interest" description="Disordered" evidence="9">
    <location>
        <begin position="378"/>
        <end position="409"/>
    </location>
</feature>
<dbReference type="AlphaFoldDB" id="A0A182P734"/>
<feature type="domain" description="C2H2-type" evidence="10">
    <location>
        <begin position="451"/>
        <end position="478"/>
    </location>
</feature>
<evidence type="ECO:0000259" key="10">
    <source>
        <dbReference type="PROSITE" id="PS50157"/>
    </source>
</evidence>
<dbReference type="InterPro" id="IPR050589">
    <property type="entry name" value="Ikaros_C2H2-ZF"/>
</dbReference>
<dbReference type="InterPro" id="IPR012934">
    <property type="entry name" value="Znf_AD"/>
</dbReference>
<evidence type="ECO:0000256" key="3">
    <source>
        <dbReference type="ARBA" id="ARBA00022737"/>
    </source>
</evidence>
<name>A0A182P734_9DIPT</name>
<dbReference type="PROSITE" id="PS00028">
    <property type="entry name" value="ZINC_FINGER_C2H2_1"/>
    <property type="match status" value="6"/>
</dbReference>
<evidence type="ECO:0000256" key="5">
    <source>
        <dbReference type="ARBA" id="ARBA00022833"/>
    </source>
</evidence>
<dbReference type="Proteomes" id="UP000075885">
    <property type="component" value="Unassembled WGS sequence"/>
</dbReference>
<evidence type="ECO:0000313" key="12">
    <source>
        <dbReference type="Proteomes" id="UP000075885"/>
    </source>
</evidence>
<keyword evidence="7" id="KW-0539">Nucleus</keyword>
<keyword evidence="4 8" id="KW-0863">Zinc-finger</keyword>
<evidence type="ECO:0000256" key="1">
    <source>
        <dbReference type="ARBA" id="ARBA00004123"/>
    </source>
</evidence>
<evidence type="ECO:0000256" key="2">
    <source>
        <dbReference type="ARBA" id="ARBA00022723"/>
    </source>
</evidence>
<dbReference type="SMART" id="SM00868">
    <property type="entry name" value="zf-AD"/>
    <property type="match status" value="1"/>
</dbReference>
<dbReference type="PANTHER" id="PTHR24404:SF114">
    <property type="entry name" value="KLUMPFUSS, ISOFORM B-RELATED"/>
    <property type="match status" value="1"/>
</dbReference>
<dbReference type="InterPro" id="IPR013087">
    <property type="entry name" value="Znf_C2H2_type"/>
</dbReference>
<feature type="domain" description="C2H2-type" evidence="10">
    <location>
        <begin position="324"/>
        <end position="351"/>
    </location>
</feature>
<dbReference type="PANTHER" id="PTHR24404">
    <property type="entry name" value="ZINC FINGER PROTEIN"/>
    <property type="match status" value="1"/>
</dbReference>
<keyword evidence="6" id="KW-0238">DNA-binding</keyword>
<keyword evidence="12" id="KW-1185">Reference proteome</keyword>
<comment type="subcellular location">
    <subcellularLocation>
        <location evidence="1">Nucleus</location>
    </subcellularLocation>
</comment>
<dbReference type="GO" id="GO:0006357">
    <property type="term" value="P:regulation of transcription by RNA polymerase II"/>
    <property type="evidence" value="ECO:0007669"/>
    <property type="project" value="TreeGrafter"/>
</dbReference>
<dbReference type="InterPro" id="IPR036236">
    <property type="entry name" value="Znf_C2H2_sf"/>
</dbReference>
<proteinExistence type="predicted"/>
<dbReference type="EnsemblMetazoa" id="AEPI002736-RA">
    <property type="protein sequence ID" value="AEPI002736-PA"/>
    <property type="gene ID" value="AEPI002736"/>
</dbReference>
<keyword evidence="5" id="KW-0862">Zinc</keyword>
<feature type="domain" description="C2H2-type" evidence="10">
    <location>
        <begin position="489"/>
        <end position="513"/>
    </location>
</feature>
<dbReference type="GO" id="GO:0000978">
    <property type="term" value="F:RNA polymerase II cis-regulatory region sequence-specific DNA binding"/>
    <property type="evidence" value="ECO:0007669"/>
    <property type="project" value="TreeGrafter"/>
</dbReference>
<dbReference type="SMART" id="SM00355">
    <property type="entry name" value="ZnF_C2H2"/>
    <property type="match status" value="8"/>
</dbReference>
<feature type="domain" description="C2H2-type" evidence="10">
    <location>
        <begin position="420"/>
        <end position="444"/>
    </location>
</feature>
<feature type="domain" description="C2H2-type" evidence="10">
    <location>
        <begin position="354"/>
        <end position="383"/>
    </location>
</feature>
<dbReference type="VEuPathDB" id="VectorBase:AEPI002736"/>
<dbReference type="SUPFAM" id="SSF57667">
    <property type="entry name" value="beta-beta-alpha zinc fingers"/>
    <property type="match status" value="2"/>
</dbReference>
<dbReference type="Gene3D" id="3.30.160.60">
    <property type="entry name" value="Classic Zinc Finger"/>
    <property type="match status" value="4"/>
</dbReference>
<evidence type="ECO:0000313" key="11">
    <source>
        <dbReference type="EnsemblMetazoa" id="AEPI002736-PA"/>
    </source>
</evidence>
<evidence type="ECO:0000256" key="9">
    <source>
        <dbReference type="SAM" id="MobiDB-lite"/>
    </source>
</evidence>
<dbReference type="PROSITE" id="PS50157">
    <property type="entry name" value="ZINC_FINGER_C2H2_2"/>
    <property type="match status" value="5"/>
</dbReference>
<dbReference type="GO" id="GO:0005634">
    <property type="term" value="C:nucleus"/>
    <property type="evidence" value="ECO:0007669"/>
    <property type="project" value="UniProtKB-SubCell"/>
</dbReference>
<dbReference type="GO" id="GO:0008270">
    <property type="term" value="F:zinc ion binding"/>
    <property type="evidence" value="ECO:0007669"/>
    <property type="project" value="UniProtKB-KW"/>
</dbReference>
<keyword evidence="2" id="KW-0479">Metal-binding</keyword>
<dbReference type="STRING" id="199890.A0A182P734"/>
<evidence type="ECO:0000256" key="6">
    <source>
        <dbReference type="ARBA" id="ARBA00023125"/>
    </source>
</evidence>
<evidence type="ECO:0000256" key="7">
    <source>
        <dbReference type="ARBA" id="ARBA00023242"/>
    </source>
</evidence>